<dbReference type="STRING" id="7897.ENSLACP00000017226"/>
<reference evidence="48" key="1">
    <citation type="submission" date="2011-08" db="EMBL/GenBank/DDBJ databases">
        <title>The draft genome of Latimeria chalumnae.</title>
        <authorList>
            <person name="Di Palma F."/>
            <person name="Alfoldi J."/>
            <person name="Johnson J."/>
            <person name="Berlin A."/>
            <person name="Gnerre S."/>
            <person name="Jaffe D."/>
            <person name="MacCallum I."/>
            <person name="Young S."/>
            <person name="Walker B.J."/>
            <person name="Lander E."/>
            <person name="Lindblad-Toh K."/>
        </authorList>
    </citation>
    <scope>NUCLEOTIDE SEQUENCE [LARGE SCALE GENOMIC DNA]</scope>
    <source>
        <strain evidence="48">Wild caught</strain>
    </source>
</reference>
<evidence type="ECO:0000256" key="6">
    <source>
        <dbReference type="ARBA" id="ARBA00015133"/>
    </source>
</evidence>
<evidence type="ECO:0000256" key="24">
    <source>
        <dbReference type="ARBA" id="ARBA00045916"/>
    </source>
</evidence>
<evidence type="ECO:0000256" key="16">
    <source>
        <dbReference type="ARBA" id="ARBA00023264"/>
    </source>
</evidence>
<evidence type="ECO:0000256" key="11">
    <source>
        <dbReference type="ARBA" id="ARBA00022801"/>
    </source>
</evidence>
<keyword evidence="10" id="KW-0677">Repeat</keyword>
<comment type="catalytic activity">
    <reaction evidence="44">
        <text>1,2-dihexadecanoyl-sn-glycero-3-phosphocholine + 2 H2O = sn-glycerol 3-phosphocholine + 2 hexadecanoate + 2 H(+)</text>
        <dbReference type="Rhea" id="RHEA:40975"/>
        <dbReference type="ChEBI" id="CHEBI:7896"/>
        <dbReference type="ChEBI" id="CHEBI:15377"/>
        <dbReference type="ChEBI" id="CHEBI:15378"/>
        <dbReference type="ChEBI" id="CHEBI:16870"/>
        <dbReference type="ChEBI" id="CHEBI:72999"/>
    </reaction>
    <physiologicalReaction direction="left-to-right" evidence="44">
        <dbReference type="Rhea" id="RHEA:40976"/>
    </physiologicalReaction>
</comment>
<dbReference type="PANTHER" id="PTHR21325">
    <property type="entry name" value="PHOSPHOLIPASE B, PLB1"/>
    <property type="match status" value="1"/>
</dbReference>
<keyword evidence="12" id="KW-1133">Transmembrane helix</keyword>
<evidence type="ECO:0000256" key="33">
    <source>
        <dbReference type="ARBA" id="ARBA00048227"/>
    </source>
</evidence>
<evidence type="ECO:0000256" key="32">
    <source>
        <dbReference type="ARBA" id="ARBA00048058"/>
    </source>
</evidence>
<keyword evidence="7" id="KW-1003">Cell membrane</keyword>
<dbReference type="GO" id="GO:0004806">
    <property type="term" value="F:triacylglycerol lipase activity"/>
    <property type="evidence" value="ECO:0007669"/>
    <property type="project" value="UniProtKB-EC"/>
</dbReference>
<comment type="catalytic activity">
    <reaction evidence="37">
        <text>a 1-acyl-sn-glycero-3-phosphocholine + H2O = sn-glycerol 3-phosphocholine + a fatty acid + H(+)</text>
        <dbReference type="Rhea" id="RHEA:15177"/>
        <dbReference type="ChEBI" id="CHEBI:15377"/>
        <dbReference type="ChEBI" id="CHEBI:15378"/>
        <dbReference type="ChEBI" id="CHEBI:16870"/>
        <dbReference type="ChEBI" id="CHEBI:28868"/>
        <dbReference type="ChEBI" id="CHEBI:58168"/>
        <dbReference type="EC" id="3.1.1.5"/>
    </reaction>
    <physiologicalReaction direction="left-to-right" evidence="37">
        <dbReference type="Rhea" id="RHEA:15178"/>
    </physiologicalReaction>
</comment>
<evidence type="ECO:0000256" key="37">
    <source>
        <dbReference type="ARBA" id="ARBA00048454"/>
    </source>
</evidence>
<evidence type="ECO:0000256" key="20">
    <source>
        <dbReference type="ARBA" id="ARBA00029723"/>
    </source>
</evidence>
<dbReference type="OMA" id="FCDAEHG"/>
<dbReference type="InParanoid" id="H3B5Q5"/>
<keyword evidence="16" id="KW-1208">Phospholipid metabolism</keyword>
<evidence type="ECO:0000313" key="48">
    <source>
        <dbReference type="Proteomes" id="UP000008672"/>
    </source>
</evidence>
<evidence type="ECO:0000256" key="10">
    <source>
        <dbReference type="ARBA" id="ARBA00022737"/>
    </source>
</evidence>
<comment type="catalytic activity">
    <reaction evidence="18">
        <text>1-hexadecanoyl-2-(9Z,12Z-octadecadienoyl)-sn-glycero-3-phosphocholine + H2O = (9Z,12Z)-octadecadienoate + 1-hexadecanoyl-sn-glycero-3-phosphocholine + H(+)</text>
        <dbReference type="Rhea" id="RHEA:40811"/>
        <dbReference type="ChEBI" id="CHEBI:15377"/>
        <dbReference type="ChEBI" id="CHEBI:15378"/>
        <dbReference type="ChEBI" id="CHEBI:30245"/>
        <dbReference type="ChEBI" id="CHEBI:72998"/>
        <dbReference type="ChEBI" id="CHEBI:73002"/>
    </reaction>
    <physiologicalReaction direction="left-to-right" evidence="18">
        <dbReference type="Rhea" id="RHEA:40812"/>
    </physiologicalReaction>
</comment>
<evidence type="ECO:0000256" key="8">
    <source>
        <dbReference type="ARBA" id="ARBA00022692"/>
    </source>
</evidence>
<comment type="catalytic activity">
    <reaction evidence="17">
        <text>a triacylglycerol + H2O = a diacylglycerol + a fatty acid + H(+)</text>
        <dbReference type="Rhea" id="RHEA:12044"/>
        <dbReference type="ChEBI" id="CHEBI:15377"/>
        <dbReference type="ChEBI" id="CHEBI:15378"/>
        <dbReference type="ChEBI" id="CHEBI:17855"/>
        <dbReference type="ChEBI" id="CHEBI:18035"/>
        <dbReference type="ChEBI" id="CHEBI:28868"/>
        <dbReference type="EC" id="3.1.1.3"/>
    </reaction>
    <physiologicalReaction direction="left-to-right" evidence="17">
        <dbReference type="Rhea" id="RHEA:12045"/>
    </physiologicalReaction>
</comment>
<comment type="similarity">
    <text evidence="2">Belongs to the 'GDSL' lipolytic enzyme family. Phospholipase B1 subfamily.</text>
</comment>
<comment type="catalytic activity">
    <reaction evidence="36">
        <text>1,2,3-tri-(9Z-octadecenoyl)-glycerol + H2O = di-(9Z)-octadecenoylglycerol + (9Z)-octadecenoate + H(+)</text>
        <dbReference type="Rhea" id="RHEA:38575"/>
        <dbReference type="ChEBI" id="CHEBI:15377"/>
        <dbReference type="ChEBI" id="CHEBI:15378"/>
        <dbReference type="ChEBI" id="CHEBI:30823"/>
        <dbReference type="ChEBI" id="CHEBI:53753"/>
        <dbReference type="ChEBI" id="CHEBI:75945"/>
    </reaction>
    <physiologicalReaction direction="left-to-right" evidence="36">
        <dbReference type="Rhea" id="RHEA:38576"/>
    </physiologicalReaction>
</comment>
<evidence type="ECO:0000256" key="28">
    <source>
        <dbReference type="ARBA" id="ARBA00047459"/>
    </source>
</evidence>
<evidence type="ECO:0000256" key="2">
    <source>
        <dbReference type="ARBA" id="ARBA00009979"/>
    </source>
</evidence>
<accession>H3B5Q5</accession>
<evidence type="ECO:0000313" key="47">
    <source>
        <dbReference type="Ensembl" id="ENSLACP00000017226.1"/>
    </source>
</evidence>
<dbReference type="GO" id="GO:0004623">
    <property type="term" value="F:phospholipase A2 activity"/>
    <property type="evidence" value="ECO:0007669"/>
    <property type="project" value="UniProtKB-EC"/>
</dbReference>
<comment type="catalytic activity">
    <reaction evidence="27">
        <text>1-(9Z-octadecenoyl)-glycerol + H2O = glycerol + (9Z)-octadecenoate + H(+)</text>
        <dbReference type="Rhea" id="RHEA:38487"/>
        <dbReference type="ChEBI" id="CHEBI:15377"/>
        <dbReference type="ChEBI" id="CHEBI:15378"/>
        <dbReference type="ChEBI" id="CHEBI:17754"/>
        <dbReference type="ChEBI" id="CHEBI:30823"/>
        <dbReference type="ChEBI" id="CHEBI:75342"/>
    </reaction>
    <physiologicalReaction direction="left-to-right" evidence="27">
        <dbReference type="Rhea" id="RHEA:38488"/>
    </physiologicalReaction>
</comment>
<evidence type="ECO:0000256" key="31">
    <source>
        <dbReference type="ARBA" id="ARBA00048049"/>
    </source>
</evidence>
<proteinExistence type="inferred from homology"/>
<dbReference type="Proteomes" id="UP000008672">
    <property type="component" value="Unassembled WGS sequence"/>
</dbReference>
<evidence type="ECO:0000256" key="40">
    <source>
        <dbReference type="ARBA" id="ARBA00048699"/>
    </source>
</evidence>
<comment type="catalytic activity">
    <reaction evidence="45">
        <text>1,3-di-(9Z-octadecenoyl)-glycerol + H2O = 1-(9Z-octadecenoyl)-glycerol + (9Z)-octadecenoate + H(+)</text>
        <dbReference type="Rhea" id="RHEA:39939"/>
        <dbReference type="ChEBI" id="CHEBI:15377"/>
        <dbReference type="ChEBI" id="CHEBI:15378"/>
        <dbReference type="ChEBI" id="CHEBI:30823"/>
        <dbReference type="ChEBI" id="CHEBI:75342"/>
        <dbReference type="ChEBI" id="CHEBI:75735"/>
    </reaction>
    <physiologicalReaction direction="left-to-right" evidence="45">
        <dbReference type="Rhea" id="RHEA:39940"/>
    </physiologicalReaction>
</comment>
<evidence type="ECO:0000256" key="9">
    <source>
        <dbReference type="ARBA" id="ARBA00022729"/>
    </source>
</evidence>
<dbReference type="GO" id="GO:0050253">
    <property type="term" value="F:retinyl-palmitate esterase activity"/>
    <property type="evidence" value="ECO:0007669"/>
    <property type="project" value="TreeGrafter"/>
</dbReference>
<dbReference type="InterPro" id="IPR001087">
    <property type="entry name" value="GDSL"/>
</dbReference>
<keyword evidence="9" id="KW-0732">Signal</keyword>
<evidence type="ECO:0000256" key="3">
    <source>
        <dbReference type="ARBA" id="ARBA00013274"/>
    </source>
</evidence>
<keyword evidence="48" id="KW-1185">Reference proteome</keyword>
<evidence type="ECO:0000256" key="38">
    <source>
        <dbReference type="ARBA" id="ARBA00048613"/>
    </source>
</evidence>
<dbReference type="AlphaFoldDB" id="H3B5Q5"/>
<comment type="catalytic activity">
    <reaction evidence="30">
        <text>1-hexadecanoyl-2-(9Z-octadecenoyl)-sn-glycero-3-phospho-(1'-sn-glycerol) + H2O = 1-hexadecanoyl-sn-glycero-3-phospho-(1'-sn-glycerol) + (9Z)-octadecenoate + H(+)</text>
        <dbReference type="Rhea" id="RHEA:40919"/>
        <dbReference type="ChEBI" id="CHEBI:15377"/>
        <dbReference type="ChEBI" id="CHEBI:15378"/>
        <dbReference type="ChEBI" id="CHEBI:30823"/>
        <dbReference type="ChEBI" id="CHEBI:72841"/>
        <dbReference type="ChEBI" id="CHEBI:75158"/>
    </reaction>
    <physiologicalReaction direction="left-to-right" evidence="30">
        <dbReference type="Rhea" id="RHEA:40920"/>
    </physiologicalReaction>
</comment>
<comment type="catalytic activity">
    <reaction evidence="43">
        <text>1-hexadecanoyl-2-(9Z)-octadecenoyl-3-octadecanoyl-sn-glycerol + H2O = 1-hexadecanoyl-3-octadecanoyl-sn-glycerol + (9Z)-octadecenoate + H(+)</text>
        <dbReference type="Rhea" id="RHEA:41103"/>
        <dbReference type="ChEBI" id="CHEBI:15377"/>
        <dbReference type="ChEBI" id="CHEBI:15378"/>
        <dbReference type="ChEBI" id="CHEBI:30823"/>
        <dbReference type="ChEBI" id="CHEBI:77623"/>
        <dbReference type="ChEBI" id="CHEBI:77624"/>
    </reaction>
    <physiologicalReaction direction="left-to-right" evidence="43">
        <dbReference type="Rhea" id="RHEA:41104"/>
    </physiologicalReaction>
</comment>
<comment type="catalytic activity">
    <reaction evidence="38">
        <text>1-hexadecanoyl-2-(9Z-octadecenoyl)-sn-glycero-3-phosphoethanolamine + H2O = 1-hexadecanoyl-sn-glycero-3-phosphoethanolamine + (9Z)-octadecenoate + H(+)</text>
        <dbReference type="Rhea" id="RHEA:40911"/>
        <dbReference type="ChEBI" id="CHEBI:15377"/>
        <dbReference type="ChEBI" id="CHEBI:15378"/>
        <dbReference type="ChEBI" id="CHEBI:30823"/>
        <dbReference type="ChEBI" id="CHEBI:73004"/>
        <dbReference type="ChEBI" id="CHEBI:73007"/>
    </reaction>
    <physiologicalReaction direction="left-to-right" evidence="38">
        <dbReference type="Rhea" id="RHEA:40912"/>
    </physiologicalReaction>
</comment>
<comment type="function">
    <text evidence="24">Calcium-independent membrane-associated phospholipase that catalyzes complete diacylation of phospholipids by hydrolyzing both sn-1 and sn-2 fatty acyl chains attached to the glycerol backbone (phospholipase B activity). Has dual phospholipase and lysophospholipase activities toward diacylphospholipids. Preferentially cleaves sn-2 ester bonds over sn-1 bonds. Acts as a lipase toward glycerolipid substrates. Hydrolyzes fatty acyl chains of diacylglycerols with preference for the sn-2 position and of triacylglycerols with not positional selectivity. May also hydrolyze long chain retinyl esters such as retinyl palmitate. May contribute to digestion of dietary phospholipids, glycerolipids and retinoids, facilitating lipid absorption at the brush border.</text>
</comment>
<comment type="catalytic activity">
    <reaction evidence="32">
        <text>1,2-di-(9Z-octadecenoyl)-sn-glycero-3-phosphocholine + H2O = 1-(9Z-octadecenoyl)-sn-glycero-3-phosphocholine + (9Z)-octadecenoate + H(+)</text>
        <dbReference type="Rhea" id="RHEA:40923"/>
        <dbReference type="ChEBI" id="CHEBI:15377"/>
        <dbReference type="ChEBI" id="CHEBI:15378"/>
        <dbReference type="ChEBI" id="CHEBI:28610"/>
        <dbReference type="ChEBI" id="CHEBI:30823"/>
        <dbReference type="ChEBI" id="CHEBI:74669"/>
    </reaction>
    <physiologicalReaction direction="left-to-right" evidence="32">
        <dbReference type="Rhea" id="RHEA:40924"/>
    </physiologicalReaction>
</comment>
<reference evidence="47" key="3">
    <citation type="submission" date="2025-09" db="UniProtKB">
        <authorList>
            <consortium name="Ensembl"/>
        </authorList>
    </citation>
    <scope>IDENTIFICATION</scope>
</reference>
<evidence type="ECO:0000256" key="21">
    <source>
        <dbReference type="ARBA" id="ARBA00031182"/>
    </source>
</evidence>
<dbReference type="EC" id="3.1.1.5" evidence="3"/>
<dbReference type="GeneTree" id="ENSGT00530000063883"/>
<dbReference type="CDD" id="cd01824">
    <property type="entry name" value="Phospholipase_B_like"/>
    <property type="match status" value="1"/>
</dbReference>
<evidence type="ECO:0000256" key="23">
    <source>
        <dbReference type="ARBA" id="ARBA00033022"/>
    </source>
</evidence>
<evidence type="ECO:0000256" key="34">
    <source>
        <dbReference type="ARBA" id="ARBA00048362"/>
    </source>
</evidence>
<dbReference type="EC" id="3.1.1.3" evidence="5"/>
<comment type="catalytic activity">
    <reaction evidence="25">
        <text>1-hexadecanoyl-2-(9Z)-octadecenoyl-3-octadecanoyl-sn-glycerol + H2O = 2-(9Z-octadecenoyl)-3-octadecanoyl-sn-glycerol + hexadecanoate + H(+)</text>
        <dbReference type="Rhea" id="RHEA:41107"/>
        <dbReference type="ChEBI" id="CHEBI:7896"/>
        <dbReference type="ChEBI" id="CHEBI:15377"/>
        <dbReference type="ChEBI" id="CHEBI:15378"/>
        <dbReference type="ChEBI" id="CHEBI:75558"/>
        <dbReference type="ChEBI" id="CHEBI:77623"/>
    </reaction>
    <physiologicalReaction direction="left-to-right" evidence="25">
        <dbReference type="Rhea" id="RHEA:41108"/>
    </physiologicalReaction>
</comment>
<evidence type="ECO:0000256" key="7">
    <source>
        <dbReference type="ARBA" id="ARBA00022475"/>
    </source>
</evidence>
<evidence type="ECO:0000256" key="26">
    <source>
        <dbReference type="ARBA" id="ARBA00047363"/>
    </source>
</evidence>
<dbReference type="EC" id="3.1.1.4" evidence="4"/>
<dbReference type="Ensembl" id="ENSLACT00000017352.1">
    <property type="protein sequence ID" value="ENSLACP00000017226.1"/>
    <property type="gene ID" value="ENSLACG00000015172.1"/>
</dbReference>
<evidence type="ECO:0000256" key="46">
    <source>
        <dbReference type="ARBA" id="ARBA00049461"/>
    </source>
</evidence>
<keyword evidence="11" id="KW-0378">Hydrolase</keyword>
<dbReference type="GO" id="GO:0031526">
    <property type="term" value="C:brush border membrane"/>
    <property type="evidence" value="ECO:0007669"/>
    <property type="project" value="TreeGrafter"/>
</dbReference>
<evidence type="ECO:0000256" key="12">
    <source>
        <dbReference type="ARBA" id="ARBA00022989"/>
    </source>
</evidence>
<evidence type="ECO:0000256" key="30">
    <source>
        <dbReference type="ARBA" id="ARBA00048015"/>
    </source>
</evidence>
<comment type="catalytic activity">
    <reaction evidence="41">
        <text>1,3-dihexadecanoyl-2-(9Z-octadecenoyl)glycerol + H2O = 1,3-dihexadecanoylglycerol + (9Z)-octadecenoate + H(+)</text>
        <dbReference type="Rhea" id="RHEA:40983"/>
        <dbReference type="ChEBI" id="CHEBI:15377"/>
        <dbReference type="ChEBI" id="CHEBI:15378"/>
        <dbReference type="ChEBI" id="CHEBI:30823"/>
        <dbReference type="ChEBI" id="CHEBI:75688"/>
        <dbReference type="ChEBI" id="CHEBI:77619"/>
    </reaction>
    <physiologicalReaction direction="left-to-right" evidence="41">
        <dbReference type="Rhea" id="RHEA:40984"/>
    </physiologicalReaction>
</comment>
<keyword evidence="14" id="KW-0472">Membrane</keyword>
<evidence type="ECO:0000256" key="29">
    <source>
        <dbReference type="ARBA" id="ARBA00048011"/>
    </source>
</evidence>
<evidence type="ECO:0000256" key="27">
    <source>
        <dbReference type="ARBA" id="ARBA00047438"/>
    </source>
</evidence>
<evidence type="ECO:0000256" key="41">
    <source>
        <dbReference type="ARBA" id="ARBA00048869"/>
    </source>
</evidence>
<name>H3B5Q5_LATCH</name>
<dbReference type="GO" id="GO:0004622">
    <property type="term" value="F:phosphatidylcholine lysophospholipase activity"/>
    <property type="evidence" value="ECO:0007669"/>
    <property type="project" value="UniProtKB-EC"/>
</dbReference>
<comment type="catalytic activity">
    <reaction evidence="46">
        <text>2-(9Z-octadecenoyl)-glycerol + H2O = glycerol + (9Z)-octadecenoate + H(+)</text>
        <dbReference type="Rhea" id="RHEA:38491"/>
        <dbReference type="ChEBI" id="CHEBI:15377"/>
        <dbReference type="ChEBI" id="CHEBI:15378"/>
        <dbReference type="ChEBI" id="CHEBI:17754"/>
        <dbReference type="ChEBI" id="CHEBI:30823"/>
        <dbReference type="ChEBI" id="CHEBI:73990"/>
    </reaction>
    <physiologicalReaction direction="left-to-right" evidence="46">
        <dbReference type="Rhea" id="RHEA:38492"/>
    </physiologicalReaction>
</comment>
<evidence type="ECO:0000256" key="45">
    <source>
        <dbReference type="ARBA" id="ARBA00049372"/>
    </source>
</evidence>
<evidence type="ECO:0000256" key="25">
    <source>
        <dbReference type="ARBA" id="ARBA00047324"/>
    </source>
</evidence>
<dbReference type="PANTHER" id="PTHR21325:SF45">
    <property type="entry name" value="PHOSPHOLIPASE B1, MEMBRANE-ASSOCIATED"/>
    <property type="match status" value="1"/>
</dbReference>
<comment type="catalytic activity">
    <reaction evidence="35">
        <text>1-octadecanoyl-2-(9Z,12Z)-octadecadienoyl-sn-glycerol + H2O = 1-octadecanoyl-sn-glycerol + (9Z,12Z)-octadecadienoate + H(+)</text>
        <dbReference type="Rhea" id="RHEA:40927"/>
        <dbReference type="ChEBI" id="CHEBI:15377"/>
        <dbReference type="ChEBI" id="CHEBI:15378"/>
        <dbReference type="ChEBI" id="CHEBI:30245"/>
        <dbReference type="ChEBI" id="CHEBI:75550"/>
        <dbReference type="ChEBI" id="CHEBI:77097"/>
    </reaction>
    <physiologicalReaction direction="left-to-right" evidence="35">
        <dbReference type="Rhea" id="RHEA:40928"/>
    </physiologicalReaction>
</comment>
<dbReference type="HOGENOM" id="CLU_038975_1_0_1"/>
<comment type="catalytic activity">
    <reaction evidence="39">
        <text>1-hexadecanoyl-sn-glycero-3-phosphocholine + H2O = sn-glycerol 3-phosphocholine + hexadecanoate + H(+)</text>
        <dbReference type="Rhea" id="RHEA:40435"/>
        <dbReference type="ChEBI" id="CHEBI:7896"/>
        <dbReference type="ChEBI" id="CHEBI:15377"/>
        <dbReference type="ChEBI" id="CHEBI:15378"/>
        <dbReference type="ChEBI" id="CHEBI:16870"/>
        <dbReference type="ChEBI" id="CHEBI:72998"/>
    </reaction>
    <physiologicalReaction direction="left-to-right" evidence="39">
        <dbReference type="Rhea" id="RHEA:40436"/>
    </physiologicalReaction>
</comment>
<reference evidence="47" key="2">
    <citation type="submission" date="2025-08" db="UniProtKB">
        <authorList>
            <consortium name="Ensembl"/>
        </authorList>
    </citation>
    <scope>IDENTIFICATION</scope>
</reference>
<evidence type="ECO:0000256" key="39">
    <source>
        <dbReference type="ARBA" id="ARBA00048656"/>
    </source>
</evidence>
<evidence type="ECO:0000256" key="18">
    <source>
        <dbReference type="ARBA" id="ARBA00023408"/>
    </source>
</evidence>
<dbReference type="EMBL" id="AFYH01023479">
    <property type="status" value="NOT_ANNOTATED_CDS"/>
    <property type="molecule type" value="Genomic_DNA"/>
</dbReference>
<comment type="catalytic activity">
    <reaction evidence="34">
        <text>1-hexadecanoyl-2-(9Z,12Z-octadecadienoyl)-sn-glycero-3-phosphocholine + H2O = 2-(9Z,12Z-octadecadienoyl)-sn-glycero-3-phosphocholine + hexadecanoate + H(+)</text>
        <dbReference type="Rhea" id="RHEA:40971"/>
        <dbReference type="ChEBI" id="CHEBI:7896"/>
        <dbReference type="ChEBI" id="CHEBI:15377"/>
        <dbReference type="ChEBI" id="CHEBI:15378"/>
        <dbReference type="ChEBI" id="CHEBI:73002"/>
        <dbReference type="ChEBI" id="CHEBI:76084"/>
    </reaction>
    <physiologicalReaction direction="left-to-right" evidence="34">
        <dbReference type="Rhea" id="RHEA:40972"/>
    </physiologicalReaction>
</comment>
<evidence type="ECO:0000256" key="14">
    <source>
        <dbReference type="ARBA" id="ARBA00023136"/>
    </source>
</evidence>
<comment type="catalytic activity">
    <reaction evidence="28">
        <text>1-hexadecanoyl-2-(9Z)-octadecenoyl-3-octadecanoyl-sn-glycerol + H2O = 1-hexadecanoyl-2-(9Z-octadecenoyl)-sn-glycerol + octadecanoate + H(+)</text>
        <dbReference type="Rhea" id="RHEA:41111"/>
        <dbReference type="ChEBI" id="CHEBI:15377"/>
        <dbReference type="ChEBI" id="CHEBI:15378"/>
        <dbReference type="ChEBI" id="CHEBI:25629"/>
        <dbReference type="ChEBI" id="CHEBI:75466"/>
        <dbReference type="ChEBI" id="CHEBI:77623"/>
    </reaction>
    <physiologicalReaction direction="left-to-right" evidence="28">
        <dbReference type="Rhea" id="RHEA:41112"/>
    </physiologicalReaction>
</comment>
<evidence type="ECO:0000256" key="44">
    <source>
        <dbReference type="ARBA" id="ARBA00049363"/>
    </source>
</evidence>
<comment type="catalytic activity">
    <reaction evidence="40">
        <text>1-hexadecanoyl-2-(9Z-octadecenoyl)-sn-glycero-3-phosphocholine + H2O = 1-hexadecanoyl-sn-glycero-3-phosphocholine + (9Z)-octadecenoate + H(+)</text>
        <dbReference type="Rhea" id="RHEA:38779"/>
        <dbReference type="ChEBI" id="CHEBI:15377"/>
        <dbReference type="ChEBI" id="CHEBI:15378"/>
        <dbReference type="ChEBI" id="CHEBI:30823"/>
        <dbReference type="ChEBI" id="CHEBI:72998"/>
        <dbReference type="ChEBI" id="CHEBI:73001"/>
    </reaction>
    <physiologicalReaction direction="left-to-right" evidence="40">
        <dbReference type="Rhea" id="RHEA:38780"/>
    </physiologicalReaction>
</comment>
<evidence type="ECO:0000256" key="42">
    <source>
        <dbReference type="ARBA" id="ARBA00048872"/>
    </source>
</evidence>
<comment type="catalytic activity">
    <reaction evidence="19">
        <text>a 1,2-diacyl-sn-glycero-3-phosphocholine + H2O = a 1-acyl-sn-glycero-3-phosphocholine + a fatty acid + H(+)</text>
        <dbReference type="Rhea" id="RHEA:15801"/>
        <dbReference type="ChEBI" id="CHEBI:15377"/>
        <dbReference type="ChEBI" id="CHEBI:15378"/>
        <dbReference type="ChEBI" id="CHEBI:28868"/>
        <dbReference type="ChEBI" id="CHEBI:57643"/>
        <dbReference type="ChEBI" id="CHEBI:58168"/>
        <dbReference type="EC" id="3.1.1.4"/>
    </reaction>
    <physiologicalReaction direction="left-to-right" evidence="19">
        <dbReference type="Rhea" id="RHEA:15802"/>
    </physiologicalReaction>
</comment>
<dbReference type="InterPro" id="IPR036514">
    <property type="entry name" value="SGNH_hydro_sf"/>
</dbReference>
<comment type="catalytic activity">
    <reaction evidence="29">
        <text>2,3-di-(9Z)-octadecenoyl-sn-glycerol + H2O = 3-(9Z-octadecenoyl)-sn-glycerol + (9Z)-octadecenoate + H(+)</text>
        <dbReference type="Rhea" id="RHEA:42604"/>
        <dbReference type="ChEBI" id="CHEBI:15377"/>
        <dbReference type="ChEBI" id="CHEBI:15378"/>
        <dbReference type="ChEBI" id="CHEBI:30823"/>
        <dbReference type="ChEBI" id="CHEBI:75824"/>
        <dbReference type="ChEBI" id="CHEBI:75938"/>
    </reaction>
    <physiologicalReaction direction="left-to-right" evidence="29">
        <dbReference type="Rhea" id="RHEA:42605"/>
    </physiologicalReaction>
</comment>
<evidence type="ECO:0000256" key="22">
    <source>
        <dbReference type="ARBA" id="ARBA00031485"/>
    </source>
</evidence>
<protein>
    <recommendedName>
        <fullName evidence="6">Phospholipase B1, membrane-associated</fullName>
        <ecNumber evidence="5">3.1.1.3</ecNumber>
        <ecNumber evidence="4">3.1.1.4</ecNumber>
        <ecNumber evidence="3">3.1.1.5</ecNumber>
    </recommendedName>
    <alternativeName>
        <fullName evidence="20">Lysophospholipase</fullName>
    </alternativeName>
    <alternativeName>
        <fullName evidence="21">Phospholipase A2</fullName>
    </alternativeName>
    <alternativeName>
        <fullName evidence="23">Phospholipase B/lipase</fullName>
    </alternativeName>
    <alternativeName>
        <fullName evidence="22">Triacylglycerol lipase</fullName>
    </alternativeName>
</protein>
<sequence>TQYLFIYIYIYIYILCGICSDRWEAYVKGVQDYSSLYGSRDFSEKVRRETTLHPPLQCPDMGPSPTIPTSVEKVKAADVKIVAALGDSITTAIGANASNVFQLVNEYRQLSWSIGGYGTFADVITLPNILKLFNPDLVGGAKNKTRHKKPHTLNETGFNLAVTGANSYEFPAQARNLIHTLKTYPGINFAEDWKLVTIFIGANDLCDYCKNKTLFSADSFIFNLTVTLDMLYKELPRAIINMVQLIHLEELRVVNDGSFGCWLQRSFCSCLVKPAKNSTELQELLDQNNQFQVNLEYLIGSGRYDEKNDFAVVLQPFLKTANAPRDENGTIDYSYFTLDCFHFTVKGHEQLAKGLWNNMFQPEGAKVEIQSLSNPIQLICPPVVGPYI</sequence>
<evidence type="ECO:0000256" key="36">
    <source>
        <dbReference type="ARBA" id="ARBA00048386"/>
    </source>
</evidence>
<dbReference type="GO" id="GO:0006644">
    <property type="term" value="P:phospholipid metabolic process"/>
    <property type="evidence" value="ECO:0007669"/>
    <property type="project" value="TreeGrafter"/>
</dbReference>
<dbReference type="FunFam" id="3.40.50.1110:FF:000005">
    <property type="entry name" value="Phospholipase B1"/>
    <property type="match status" value="1"/>
</dbReference>
<dbReference type="EMBL" id="AFYH01023480">
    <property type="status" value="NOT_ANNOTATED_CDS"/>
    <property type="molecule type" value="Genomic_DNA"/>
</dbReference>
<keyword evidence="8" id="KW-0812">Transmembrane</keyword>
<keyword evidence="13" id="KW-0443">Lipid metabolism</keyword>
<keyword evidence="15" id="KW-0325">Glycoprotein</keyword>
<comment type="catalytic activity">
    <reaction evidence="33">
        <text>1,2-dihexadecanoyl-sn-glycero-3-phosphocholine + H2O = 1-hexadecanoyl-sn-glycero-3-phosphocholine + hexadecanoate + H(+)</text>
        <dbReference type="Rhea" id="RHEA:41223"/>
        <dbReference type="ChEBI" id="CHEBI:7896"/>
        <dbReference type="ChEBI" id="CHEBI:15377"/>
        <dbReference type="ChEBI" id="CHEBI:15378"/>
        <dbReference type="ChEBI" id="CHEBI:72998"/>
        <dbReference type="ChEBI" id="CHEBI:72999"/>
    </reaction>
    <physiologicalReaction direction="left-to-right" evidence="33">
        <dbReference type="Rhea" id="RHEA:41224"/>
    </physiologicalReaction>
</comment>
<evidence type="ECO:0000256" key="15">
    <source>
        <dbReference type="ARBA" id="ARBA00023180"/>
    </source>
</evidence>
<comment type="catalytic activity">
    <reaction evidence="42">
        <text>1-O-hexadecyl-2-(9Z)-octadecenoyl-sn-glycero-3-phosphocholine + H2O = 1-O-hexadecyl-sn-glycero-3-phosphocholine + (9Z)-octadecenoate + H(+)</text>
        <dbReference type="Rhea" id="RHEA:40915"/>
        <dbReference type="ChEBI" id="CHEBI:15377"/>
        <dbReference type="ChEBI" id="CHEBI:15378"/>
        <dbReference type="ChEBI" id="CHEBI:30823"/>
        <dbReference type="ChEBI" id="CHEBI:34112"/>
        <dbReference type="ChEBI" id="CHEBI:64496"/>
    </reaction>
    <physiologicalReaction direction="left-to-right" evidence="42">
        <dbReference type="Rhea" id="RHEA:40916"/>
    </physiologicalReaction>
</comment>
<evidence type="ECO:0000256" key="19">
    <source>
        <dbReference type="ARBA" id="ARBA00023422"/>
    </source>
</evidence>
<evidence type="ECO:0000256" key="1">
    <source>
        <dbReference type="ARBA" id="ARBA00004247"/>
    </source>
</evidence>
<evidence type="ECO:0000256" key="4">
    <source>
        <dbReference type="ARBA" id="ARBA00013278"/>
    </source>
</evidence>
<dbReference type="InterPro" id="IPR035547">
    <property type="entry name" value="Phospholipase_B"/>
</dbReference>
<evidence type="ECO:0000256" key="13">
    <source>
        <dbReference type="ARBA" id="ARBA00023098"/>
    </source>
</evidence>
<comment type="catalytic activity">
    <reaction evidence="31">
        <text>a 1-O-alkyl-2-acyl-sn-glycero-3-phosphocholine + H2O = a 1-O-alkyl-sn-glycero-3-phosphocholine + a fatty acid + H(+)</text>
        <dbReference type="Rhea" id="RHEA:36231"/>
        <dbReference type="ChEBI" id="CHEBI:15377"/>
        <dbReference type="ChEBI" id="CHEBI:15378"/>
        <dbReference type="ChEBI" id="CHEBI:28868"/>
        <dbReference type="ChEBI" id="CHEBI:30909"/>
        <dbReference type="ChEBI" id="CHEBI:36702"/>
        <dbReference type="EC" id="3.1.1.4"/>
    </reaction>
    <physiologicalReaction direction="left-to-right" evidence="31">
        <dbReference type="Rhea" id="RHEA:36232"/>
    </physiologicalReaction>
</comment>
<dbReference type="Gene3D" id="3.40.50.1110">
    <property type="entry name" value="SGNH hydrolase"/>
    <property type="match status" value="1"/>
</dbReference>
<dbReference type="EMBL" id="AFYH01023478">
    <property type="status" value="NOT_ANNOTATED_CDS"/>
    <property type="molecule type" value="Genomic_DNA"/>
</dbReference>
<comment type="catalytic activity">
    <reaction evidence="26">
        <text>1,3-dihexadecanoyl-2-(9Z-octadecenoyl)glycerol + H2O = 1-hexadecanoyl-2-(9Z-octadecenoyl)-glycerol + hexadecanoate + H(+)</text>
        <dbReference type="Rhea" id="RHEA:40979"/>
        <dbReference type="ChEBI" id="CHEBI:7896"/>
        <dbReference type="ChEBI" id="CHEBI:15377"/>
        <dbReference type="ChEBI" id="CHEBI:15378"/>
        <dbReference type="ChEBI" id="CHEBI:75585"/>
        <dbReference type="ChEBI" id="CHEBI:75688"/>
    </reaction>
    <physiologicalReaction direction="left-to-right" evidence="26">
        <dbReference type="Rhea" id="RHEA:40980"/>
    </physiologicalReaction>
</comment>
<evidence type="ECO:0000256" key="35">
    <source>
        <dbReference type="ARBA" id="ARBA00048374"/>
    </source>
</evidence>
<comment type="subcellular location">
    <subcellularLocation>
        <location evidence="1">Apical cell membrane</location>
        <topology evidence="1">Single-pass type I membrane protein</topology>
    </subcellularLocation>
</comment>
<evidence type="ECO:0000256" key="5">
    <source>
        <dbReference type="ARBA" id="ARBA00013279"/>
    </source>
</evidence>
<evidence type="ECO:0000256" key="43">
    <source>
        <dbReference type="ARBA" id="ARBA00048939"/>
    </source>
</evidence>
<dbReference type="eggNOG" id="KOG3670">
    <property type="taxonomic scope" value="Eukaryota"/>
</dbReference>
<dbReference type="InterPro" id="IPR038885">
    <property type="entry name" value="PLB1"/>
</dbReference>
<dbReference type="SUPFAM" id="SSF52266">
    <property type="entry name" value="SGNH hydrolase"/>
    <property type="match status" value="1"/>
</dbReference>
<evidence type="ECO:0000256" key="17">
    <source>
        <dbReference type="ARBA" id="ARBA00023369"/>
    </source>
</evidence>
<dbReference type="Pfam" id="PF00657">
    <property type="entry name" value="Lipase_GDSL"/>
    <property type="match status" value="1"/>
</dbReference>
<organism evidence="47 48">
    <name type="scientific">Latimeria chalumnae</name>
    <name type="common">Coelacanth</name>
    <dbReference type="NCBI Taxonomy" id="7897"/>
    <lineage>
        <taxon>Eukaryota</taxon>
        <taxon>Metazoa</taxon>
        <taxon>Chordata</taxon>
        <taxon>Craniata</taxon>
        <taxon>Vertebrata</taxon>
        <taxon>Euteleostomi</taxon>
        <taxon>Coelacanthiformes</taxon>
        <taxon>Coelacanthidae</taxon>
        <taxon>Latimeria</taxon>
    </lineage>
</organism>